<dbReference type="KEGG" id="hsai:HPS36_02055"/>
<keyword evidence="1" id="KW-0812">Transmembrane</keyword>
<evidence type="ECO:0000256" key="1">
    <source>
        <dbReference type="SAM" id="Phobius"/>
    </source>
</evidence>
<accession>A0A7D3YKM0</accession>
<reference evidence="2 3" key="1">
    <citation type="submission" date="2020-05" db="EMBL/GenBank/DDBJ databases">
        <title>Halorubrum RHB-C sp.nov., an extremely halophilic archaeon isolated from solar salt farm.</title>
        <authorList>
            <person name="Ho H."/>
            <person name="Danganan R.E."/>
            <person name="Dedeles G.R."/>
            <person name="Kim S.-G."/>
        </authorList>
    </citation>
    <scope>NUCLEOTIDE SEQUENCE [LARGE SCALE GENOMIC DNA]</scope>
    <source>
        <strain evidence="2 3">RHB-C</strain>
    </source>
</reference>
<proteinExistence type="predicted"/>
<protein>
    <submittedName>
        <fullName evidence="2">Uncharacterized protein</fullName>
    </submittedName>
</protein>
<keyword evidence="1" id="KW-1133">Transmembrane helix</keyword>
<dbReference type="AlphaFoldDB" id="A0A7D3YKM0"/>
<evidence type="ECO:0000313" key="2">
    <source>
        <dbReference type="EMBL" id="QKG91686.1"/>
    </source>
</evidence>
<keyword evidence="3" id="KW-1185">Reference proteome</keyword>
<keyword evidence="1" id="KW-0472">Membrane</keyword>
<evidence type="ECO:0000313" key="3">
    <source>
        <dbReference type="Proteomes" id="UP000505020"/>
    </source>
</evidence>
<feature type="transmembrane region" description="Helical" evidence="1">
    <location>
        <begin position="58"/>
        <end position="81"/>
    </location>
</feature>
<gene>
    <name evidence="2" type="ORF">HPS36_02055</name>
</gene>
<dbReference type="Proteomes" id="UP000505020">
    <property type="component" value="Chromosome"/>
</dbReference>
<dbReference type="RefSeq" id="WP_173228324.1">
    <property type="nucleotide sequence ID" value="NZ_CP053941.1"/>
</dbReference>
<sequence>MATTAVEQTETTAVTAVEQAETTAATASVEGHKAAEQAIEGTRVERLDQMMSGMINEIVGGIFAIALGLVLLNQLFSIGIIETENGSYTGPFGNVFGTIESVGGAALTFAVLGMLALAGGTAVRMFRT</sequence>
<dbReference type="GeneID" id="55593747"/>
<organism evidence="2 3">
    <name type="scientific">Halorubrum salinarum</name>
    <dbReference type="NCBI Taxonomy" id="2739057"/>
    <lineage>
        <taxon>Archaea</taxon>
        <taxon>Methanobacteriati</taxon>
        <taxon>Methanobacteriota</taxon>
        <taxon>Stenosarchaea group</taxon>
        <taxon>Halobacteria</taxon>
        <taxon>Halobacteriales</taxon>
        <taxon>Haloferacaceae</taxon>
        <taxon>Halorubrum</taxon>
    </lineage>
</organism>
<dbReference type="EMBL" id="CP053941">
    <property type="protein sequence ID" value="QKG91686.1"/>
    <property type="molecule type" value="Genomic_DNA"/>
</dbReference>
<feature type="transmembrane region" description="Helical" evidence="1">
    <location>
        <begin position="101"/>
        <end position="123"/>
    </location>
</feature>
<name>A0A7D3YKM0_9EURY</name>